<organism evidence="3">
    <name type="scientific">Pseudomonas helleri</name>
    <dbReference type="NCBI Taxonomy" id="1608996"/>
    <lineage>
        <taxon>Bacteria</taxon>
        <taxon>Pseudomonadati</taxon>
        <taxon>Pseudomonadota</taxon>
        <taxon>Gammaproteobacteria</taxon>
        <taxon>Pseudomonadales</taxon>
        <taxon>Pseudomonadaceae</taxon>
        <taxon>Pseudomonas</taxon>
    </lineage>
</organism>
<name>A0A6A7YUV8_9PSED</name>
<evidence type="ECO:0000313" key="4">
    <source>
        <dbReference type="EMBL" id="MQU15077.1"/>
    </source>
</evidence>
<keyword evidence="8" id="KW-1185">Reference proteome</keyword>
<reference evidence="6 7" key="1">
    <citation type="submission" date="2019-10" db="EMBL/GenBank/DDBJ databases">
        <title>Evaluation of single-gene subtyping targets for Pseudomonas.</title>
        <authorList>
            <person name="Reichler S.J."/>
            <person name="Orsi R.H."/>
            <person name="Wiedmann M."/>
            <person name="Martin N.H."/>
            <person name="Murphy S.I."/>
        </authorList>
    </citation>
    <scope>NUCLEOTIDE SEQUENCE</scope>
    <source>
        <strain evidence="2 8">FSL R10-0802</strain>
        <strain evidence="4 7">FSL R10-1594</strain>
        <strain evidence="5 6">FSL R10-1984</strain>
        <strain evidence="3">FSL R10-2339</strain>
    </source>
</reference>
<dbReference type="Proteomes" id="UP000713985">
    <property type="component" value="Unassembled WGS sequence"/>
</dbReference>
<keyword evidence="1" id="KW-1133">Transmembrane helix</keyword>
<evidence type="ECO:0000313" key="5">
    <source>
        <dbReference type="EMBL" id="MQU25874.1"/>
    </source>
</evidence>
<dbReference type="Proteomes" id="UP000437970">
    <property type="component" value="Unassembled WGS sequence"/>
</dbReference>
<evidence type="ECO:0000313" key="7">
    <source>
        <dbReference type="Proteomes" id="UP000443000"/>
    </source>
</evidence>
<keyword evidence="1" id="KW-0812">Transmembrane</keyword>
<sequence>MSDFDILVGLSQAGVSNLVAQYHASPPENDNPFKGRMELEILGQPAVIEWGVISSPEIILARPDCDVWLAAQGWDGLTNEEANRHCPKLPMLQLKFPQLDLLWGLLGADLSSGTSKDVIAHAILNLKGSTVGVELVAVTVDQSEFGEIDKQIFNLLVLPTIFKKAEEILTVIHLPELDLGELSFNPLQISQVDRCLVGAATLKSNFSPLDITGLTVPSDSVFILLSDNLVNAALSIAFTANGPFIKEDSGQHHGLANWKYKAEGLPSARLGSVEPLTIHAEANMNLEASMSLTAAGIALLVVSPLGCVISLFV</sequence>
<dbReference type="EMBL" id="WIWP01000002">
    <property type="protein sequence ID" value="MQT24641.1"/>
    <property type="molecule type" value="Genomic_DNA"/>
</dbReference>
<dbReference type="Proteomes" id="UP000443000">
    <property type="component" value="Unassembled WGS sequence"/>
</dbReference>
<protein>
    <submittedName>
        <fullName evidence="3">Uncharacterized protein</fullName>
    </submittedName>
</protein>
<keyword evidence="1" id="KW-0472">Membrane</keyword>
<dbReference type="EMBL" id="WIVT01000001">
    <property type="protein sequence ID" value="MQU15077.1"/>
    <property type="molecule type" value="Genomic_DNA"/>
</dbReference>
<proteinExistence type="predicted"/>
<evidence type="ECO:0000313" key="3">
    <source>
        <dbReference type="EMBL" id="MQT79307.1"/>
    </source>
</evidence>
<comment type="caution">
    <text evidence="3">The sequence shown here is derived from an EMBL/GenBank/DDBJ whole genome shotgun (WGS) entry which is preliminary data.</text>
</comment>
<evidence type="ECO:0000313" key="2">
    <source>
        <dbReference type="EMBL" id="MQT24641.1"/>
    </source>
</evidence>
<dbReference type="EMBL" id="WIVW01000003">
    <property type="protein sequence ID" value="MQU25874.1"/>
    <property type="molecule type" value="Genomic_DNA"/>
</dbReference>
<dbReference type="RefSeq" id="WP_153377790.1">
    <property type="nucleotide sequence ID" value="NZ_JBITTT010000002.1"/>
</dbReference>
<dbReference type="AlphaFoldDB" id="A0A6A7YUV8"/>
<dbReference type="OrthoDB" id="3930546at2"/>
<gene>
    <name evidence="4" type="ORF">GHN41_01280</name>
    <name evidence="3" type="ORF">GHN86_04355</name>
    <name evidence="2" type="ORF">GHN94_02185</name>
    <name evidence="5" type="ORF">GHO29_05180</name>
</gene>
<evidence type="ECO:0000313" key="6">
    <source>
        <dbReference type="Proteomes" id="UP000437970"/>
    </source>
</evidence>
<accession>A0A6A7YUV8</accession>
<evidence type="ECO:0000256" key="1">
    <source>
        <dbReference type="SAM" id="Phobius"/>
    </source>
</evidence>
<feature type="transmembrane region" description="Helical" evidence="1">
    <location>
        <begin position="292"/>
        <end position="312"/>
    </location>
</feature>
<dbReference type="EMBL" id="WIWC01000004">
    <property type="protein sequence ID" value="MQT79307.1"/>
    <property type="molecule type" value="Genomic_DNA"/>
</dbReference>
<evidence type="ECO:0000313" key="8">
    <source>
        <dbReference type="Proteomes" id="UP000713985"/>
    </source>
</evidence>